<proteinExistence type="predicted"/>
<dbReference type="Proteomes" id="UP000789405">
    <property type="component" value="Unassembled WGS sequence"/>
</dbReference>
<name>A0A9N9C933_9GLOM</name>
<reference evidence="1" key="1">
    <citation type="submission" date="2021-06" db="EMBL/GenBank/DDBJ databases">
        <authorList>
            <person name="Kallberg Y."/>
            <person name="Tangrot J."/>
            <person name="Rosling A."/>
        </authorList>
    </citation>
    <scope>NUCLEOTIDE SEQUENCE</scope>
    <source>
        <strain evidence="1">MA453B</strain>
    </source>
</reference>
<comment type="caution">
    <text evidence="1">The sequence shown here is derived from an EMBL/GenBank/DDBJ whole genome shotgun (WGS) entry which is preliminary data.</text>
</comment>
<evidence type="ECO:0000313" key="1">
    <source>
        <dbReference type="EMBL" id="CAG8591754.1"/>
    </source>
</evidence>
<keyword evidence="2" id="KW-1185">Reference proteome</keyword>
<evidence type="ECO:0000313" key="2">
    <source>
        <dbReference type="Proteomes" id="UP000789405"/>
    </source>
</evidence>
<accession>A0A9N9C933</accession>
<protein>
    <submittedName>
        <fullName evidence="1">15752_t:CDS:1</fullName>
    </submittedName>
</protein>
<dbReference type="EMBL" id="CAJVPY010003435">
    <property type="protein sequence ID" value="CAG8591754.1"/>
    <property type="molecule type" value="Genomic_DNA"/>
</dbReference>
<dbReference type="AlphaFoldDB" id="A0A9N9C933"/>
<gene>
    <name evidence="1" type="ORF">DERYTH_LOCUS7199</name>
</gene>
<organism evidence="1 2">
    <name type="scientific">Dentiscutata erythropus</name>
    <dbReference type="NCBI Taxonomy" id="1348616"/>
    <lineage>
        <taxon>Eukaryota</taxon>
        <taxon>Fungi</taxon>
        <taxon>Fungi incertae sedis</taxon>
        <taxon>Mucoromycota</taxon>
        <taxon>Glomeromycotina</taxon>
        <taxon>Glomeromycetes</taxon>
        <taxon>Diversisporales</taxon>
        <taxon>Gigasporaceae</taxon>
        <taxon>Dentiscutata</taxon>
    </lineage>
</organism>
<sequence>MSLCLSSVESNTSICESCDEYVMQPSYCSGQDMDICDSERPLTGKFSPKGNILLSYQAQHSNNYYW</sequence>